<dbReference type="GO" id="GO:0006631">
    <property type="term" value="P:fatty acid metabolic process"/>
    <property type="evidence" value="ECO:0007669"/>
    <property type="project" value="TreeGrafter"/>
</dbReference>
<dbReference type="EMBL" id="KL197730">
    <property type="protein sequence ID" value="KDQ54166.1"/>
    <property type="molecule type" value="Genomic_DNA"/>
</dbReference>
<dbReference type="InterPro" id="IPR042099">
    <property type="entry name" value="ANL_N_sf"/>
</dbReference>
<accession>A0A067PV01</accession>
<dbReference type="Pfam" id="PF00501">
    <property type="entry name" value="AMP-binding"/>
    <property type="match status" value="1"/>
</dbReference>
<dbReference type="Proteomes" id="UP000027265">
    <property type="component" value="Unassembled WGS sequence"/>
</dbReference>
<evidence type="ECO:0000256" key="1">
    <source>
        <dbReference type="ARBA" id="ARBA00006432"/>
    </source>
</evidence>
<gene>
    <name evidence="3" type="ORF">JAAARDRAFT_136126</name>
</gene>
<dbReference type="AlphaFoldDB" id="A0A067PV01"/>
<dbReference type="PANTHER" id="PTHR43201">
    <property type="entry name" value="ACYL-COA SYNTHETASE"/>
    <property type="match status" value="1"/>
</dbReference>
<dbReference type="PANTHER" id="PTHR43201:SF8">
    <property type="entry name" value="ACYL-COA SYNTHETASE FAMILY MEMBER 3"/>
    <property type="match status" value="1"/>
</dbReference>
<feature type="domain" description="AMP-dependent synthetase/ligase" evidence="2">
    <location>
        <begin position="33"/>
        <end position="315"/>
    </location>
</feature>
<dbReference type="HOGENOM" id="CLU_037349_1_0_1"/>
<organism evidence="3 4">
    <name type="scientific">Jaapia argillacea MUCL 33604</name>
    <dbReference type="NCBI Taxonomy" id="933084"/>
    <lineage>
        <taxon>Eukaryota</taxon>
        <taxon>Fungi</taxon>
        <taxon>Dikarya</taxon>
        <taxon>Basidiomycota</taxon>
        <taxon>Agaricomycotina</taxon>
        <taxon>Agaricomycetes</taxon>
        <taxon>Agaricomycetidae</taxon>
        <taxon>Jaapiales</taxon>
        <taxon>Jaapiaceae</taxon>
        <taxon>Jaapia</taxon>
    </lineage>
</organism>
<comment type="similarity">
    <text evidence="1">Belongs to the ATP-dependent AMP-binding enzyme family.</text>
</comment>
<dbReference type="SUPFAM" id="SSF56801">
    <property type="entry name" value="Acetyl-CoA synthetase-like"/>
    <property type="match status" value="1"/>
</dbReference>
<dbReference type="OrthoDB" id="2944431at2759"/>
<dbReference type="InterPro" id="IPR000873">
    <property type="entry name" value="AMP-dep_synth/lig_dom"/>
</dbReference>
<evidence type="ECO:0000259" key="2">
    <source>
        <dbReference type="Pfam" id="PF00501"/>
    </source>
</evidence>
<dbReference type="STRING" id="933084.A0A067PV01"/>
<evidence type="ECO:0000313" key="4">
    <source>
        <dbReference type="Proteomes" id="UP000027265"/>
    </source>
</evidence>
<evidence type="ECO:0000313" key="3">
    <source>
        <dbReference type="EMBL" id="KDQ54166.1"/>
    </source>
</evidence>
<dbReference type="GO" id="GO:0031956">
    <property type="term" value="F:medium-chain fatty acid-CoA ligase activity"/>
    <property type="evidence" value="ECO:0007669"/>
    <property type="project" value="TreeGrafter"/>
</dbReference>
<reference evidence="4" key="1">
    <citation type="journal article" date="2014" name="Proc. Natl. Acad. Sci. U.S.A.">
        <title>Extensive sampling of basidiomycete genomes demonstrates inadequacy of the white-rot/brown-rot paradigm for wood decay fungi.</title>
        <authorList>
            <person name="Riley R."/>
            <person name="Salamov A.A."/>
            <person name="Brown D.W."/>
            <person name="Nagy L.G."/>
            <person name="Floudas D."/>
            <person name="Held B.W."/>
            <person name="Levasseur A."/>
            <person name="Lombard V."/>
            <person name="Morin E."/>
            <person name="Otillar R."/>
            <person name="Lindquist E.A."/>
            <person name="Sun H."/>
            <person name="LaButti K.M."/>
            <person name="Schmutz J."/>
            <person name="Jabbour D."/>
            <person name="Luo H."/>
            <person name="Baker S.E."/>
            <person name="Pisabarro A.G."/>
            <person name="Walton J.D."/>
            <person name="Blanchette R.A."/>
            <person name="Henrissat B."/>
            <person name="Martin F."/>
            <person name="Cullen D."/>
            <person name="Hibbett D.S."/>
            <person name="Grigoriev I.V."/>
        </authorList>
    </citation>
    <scope>NUCLEOTIDE SEQUENCE [LARGE SCALE GENOMIC DNA]</scope>
    <source>
        <strain evidence="4">MUCL 33604</strain>
    </source>
</reference>
<proteinExistence type="inferred from homology"/>
<keyword evidence="4" id="KW-1185">Reference proteome</keyword>
<sequence length="539" mass="60452">MFNHLQVLDEKVVKNRSKPLFKLPKGAGKSSLKEWDSVSYETFGSDVNSAAKHVWSLLSAQNMRPGEVVGVWVKGDKYEDIVTIVALSRAGYVPQLISICLEAPEAVNSLLSRGGVKVLIYDDDLLEEPAKILVHSIPTSTLKRDSGHPGHRLESLPDVDLPSISTNPDDPAFIIHTSGSSGAGPKLVWWSNRWVDSAFQKSSDFATNGPSQDVWPIGGKLCHISGLCQYFSMLYNDACMLLQPGAGISADVMEDFFEYGGINCLFIMVPRLRNIIQAARDPHNPSLLKKIQNLRLIITSGSPLHEDEAAWCHANHIPLVVGLLLNCRKFDHPNHLQGVPGVSYRFLPFLDEDRGLGLDRDENDEQLYEFVVLPDSPEVPDRSLWKDEGWYGTGDIFEEVGPDTYVYRGRKEEWIVNDNGERCDTKIIEDELRKSCPDLIHDCIVVGNNRPSASVIVESHLATIDACHDEVKTTILDRTKDFNNRRQWHERVAHRALIHVVGPETLPRTGAKGNIRRMMTEQTFARELDHMYSQVYPVS</sequence>
<protein>
    <recommendedName>
        <fullName evidence="2">AMP-dependent synthetase/ligase domain-containing protein</fullName>
    </recommendedName>
</protein>
<dbReference type="Pfam" id="PF23562">
    <property type="entry name" value="AMP-binding_C_3"/>
    <property type="match status" value="1"/>
</dbReference>
<dbReference type="InParanoid" id="A0A067PV01"/>
<dbReference type="Gene3D" id="3.40.50.12780">
    <property type="entry name" value="N-terminal domain of ligase-like"/>
    <property type="match status" value="1"/>
</dbReference>
<name>A0A067PV01_9AGAM</name>